<dbReference type="InterPro" id="IPR009554">
    <property type="entry name" value="Phageshock_PspB"/>
</dbReference>
<accession>A0A5P9NJ20</accession>
<evidence type="ECO:0000313" key="3">
    <source>
        <dbReference type="Proteomes" id="UP000326287"/>
    </source>
</evidence>
<dbReference type="RefSeq" id="WP_152661937.1">
    <property type="nucleotide sequence ID" value="NZ_CP036422.1"/>
</dbReference>
<dbReference type="Pfam" id="PF06667">
    <property type="entry name" value="PspB"/>
    <property type="match status" value="1"/>
</dbReference>
<dbReference type="OrthoDB" id="6198106at2"/>
<evidence type="ECO:0000256" key="1">
    <source>
        <dbReference type="SAM" id="Phobius"/>
    </source>
</evidence>
<dbReference type="KEGG" id="halc:EY643_09260"/>
<dbReference type="EMBL" id="CP036422">
    <property type="protein sequence ID" value="QFU75830.1"/>
    <property type="molecule type" value="Genomic_DNA"/>
</dbReference>
<dbReference type="AlphaFoldDB" id="A0A5P9NJ20"/>
<dbReference type="GO" id="GO:0006355">
    <property type="term" value="P:regulation of DNA-templated transcription"/>
    <property type="evidence" value="ECO:0007669"/>
    <property type="project" value="InterPro"/>
</dbReference>
<keyword evidence="3" id="KW-1185">Reference proteome</keyword>
<evidence type="ECO:0000313" key="2">
    <source>
        <dbReference type="EMBL" id="QFU75830.1"/>
    </source>
</evidence>
<keyword evidence="1" id="KW-0472">Membrane</keyword>
<proteinExistence type="predicted"/>
<reference evidence="2 3" key="1">
    <citation type="submission" date="2019-02" db="EMBL/GenBank/DDBJ databases">
        <authorList>
            <person name="Li S.-H."/>
        </authorList>
    </citation>
    <scope>NUCLEOTIDE SEQUENCE [LARGE SCALE GENOMIC DNA]</scope>
    <source>
        <strain evidence="2 3">IMCC14385</strain>
    </source>
</reference>
<keyword evidence="1" id="KW-1133">Transmembrane helix</keyword>
<keyword evidence="1" id="KW-0812">Transmembrane</keyword>
<name>A0A5P9NJ20_9GAMM</name>
<feature type="transmembrane region" description="Helical" evidence="1">
    <location>
        <begin position="6"/>
        <end position="25"/>
    </location>
</feature>
<dbReference type="Proteomes" id="UP000326287">
    <property type="component" value="Chromosome"/>
</dbReference>
<protein>
    <submittedName>
        <fullName evidence="2">Envelope stress response membrane protein PspB</fullName>
    </submittedName>
</protein>
<dbReference type="NCBIfam" id="TIGR02976">
    <property type="entry name" value="phageshock_pspB"/>
    <property type="match status" value="1"/>
</dbReference>
<dbReference type="GO" id="GO:0009271">
    <property type="term" value="P:phage shock"/>
    <property type="evidence" value="ECO:0007669"/>
    <property type="project" value="InterPro"/>
</dbReference>
<sequence>MEFWQFMFVPTILFMVVVAPIWISMHYRSVNRSAKGLSSEDRETVEHMLVTVDKLTDRIETLEKLLDADHGGWRKGAQEESREGK</sequence>
<gene>
    <name evidence="2" type="primary">pspB</name>
    <name evidence="2" type="ORF">EY643_09260</name>
</gene>
<organism evidence="2 3">
    <name type="scientific">Halioglobus maricola</name>
    <dbReference type="NCBI Taxonomy" id="2601894"/>
    <lineage>
        <taxon>Bacteria</taxon>
        <taxon>Pseudomonadati</taxon>
        <taxon>Pseudomonadota</taxon>
        <taxon>Gammaproteobacteria</taxon>
        <taxon>Cellvibrionales</taxon>
        <taxon>Halieaceae</taxon>
        <taxon>Halioglobus</taxon>
    </lineage>
</organism>